<evidence type="ECO:0000313" key="1">
    <source>
        <dbReference type="EMBL" id="KAK7490307.1"/>
    </source>
</evidence>
<gene>
    <name evidence="1" type="ORF">BaRGS_00018468</name>
</gene>
<dbReference type="AlphaFoldDB" id="A0ABD0KSX9"/>
<name>A0ABD0KSX9_9CAEN</name>
<evidence type="ECO:0000313" key="2">
    <source>
        <dbReference type="Proteomes" id="UP001519460"/>
    </source>
</evidence>
<dbReference type="Proteomes" id="UP001519460">
    <property type="component" value="Unassembled WGS sequence"/>
</dbReference>
<sequence length="84" mass="9440">MEGRRLPLVYSPQNALAATATTHQIQQVSKRRPQTRASTMKLHVELSNMFCPRPDIPPEPQRTVFTKSEVPCASQSVQHASLEK</sequence>
<proteinExistence type="predicted"/>
<keyword evidence="2" id="KW-1185">Reference proteome</keyword>
<accession>A0ABD0KSX9</accession>
<organism evidence="1 2">
    <name type="scientific">Batillaria attramentaria</name>
    <dbReference type="NCBI Taxonomy" id="370345"/>
    <lineage>
        <taxon>Eukaryota</taxon>
        <taxon>Metazoa</taxon>
        <taxon>Spiralia</taxon>
        <taxon>Lophotrochozoa</taxon>
        <taxon>Mollusca</taxon>
        <taxon>Gastropoda</taxon>
        <taxon>Caenogastropoda</taxon>
        <taxon>Sorbeoconcha</taxon>
        <taxon>Cerithioidea</taxon>
        <taxon>Batillariidae</taxon>
        <taxon>Batillaria</taxon>
    </lineage>
</organism>
<comment type="caution">
    <text evidence="1">The sequence shown here is derived from an EMBL/GenBank/DDBJ whole genome shotgun (WGS) entry which is preliminary data.</text>
</comment>
<protein>
    <submittedName>
        <fullName evidence="1">Uncharacterized protein</fullName>
    </submittedName>
</protein>
<dbReference type="EMBL" id="JACVVK020000128">
    <property type="protein sequence ID" value="KAK7490307.1"/>
    <property type="molecule type" value="Genomic_DNA"/>
</dbReference>
<reference evidence="1 2" key="1">
    <citation type="journal article" date="2023" name="Sci. Data">
        <title>Genome assembly of the Korean intertidal mud-creeper Batillaria attramentaria.</title>
        <authorList>
            <person name="Patra A.K."/>
            <person name="Ho P.T."/>
            <person name="Jun S."/>
            <person name="Lee S.J."/>
            <person name="Kim Y."/>
            <person name="Won Y.J."/>
        </authorList>
    </citation>
    <scope>NUCLEOTIDE SEQUENCE [LARGE SCALE GENOMIC DNA]</scope>
    <source>
        <strain evidence="1">Wonlab-2016</strain>
    </source>
</reference>